<dbReference type="PROSITE" id="PS51794">
    <property type="entry name" value="DAC"/>
    <property type="match status" value="1"/>
</dbReference>
<protein>
    <submittedName>
        <fullName evidence="2">Diadenylate cyclase</fullName>
    </submittedName>
</protein>
<organism evidence="2 3">
    <name type="scientific">Nocardioides jiangsuensis</name>
    <dbReference type="NCBI Taxonomy" id="2866161"/>
    <lineage>
        <taxon>Bacteria</taxon>
        <taxon>Bacillati</taxon>
        <taxon>Actinomycetota</taxon>
        <taxon>Actinomycetes</taxon>
        <taxon>Propionibacteriales</taxon>
        <taxon>Nocardioidaceae</taxon>
        <taxon>Nocardioides</taxon>
    </lineage>
</organism>
<evidence type="ECO:0000313" key="2">
    <source>
        <dbReference type="EMBL" id="MBY9074104.1"/>
    </source>
</evidence>
<sequence length="586" mass="63528">MSDPSPSQTMWGFQHHFRISLDSAADRALDQIGAILSPDAFLVGFPSDGVDPAEVRLEAREGLARRFTAADFAEVSIDAKRRYEESPVHDLRFPSEEMHEARHEYFRDTARAAAVEAAMQQAPAGQGRTFFVGQSAPVGDFEVHPVLSVDSENIDALPRLETSSIDGVPLTVSLAHGIISELLRTATHALLAAKPPRTISPLEDDVPTDAIRRSANHLVFSTAMIAGETLAKGLFDSFEALASTAYEGRAGAGSVILASDGHPHVDVAVRLRVPISVRERLQFRKLLEISGPDLSLLVDGTTIYGLGGVSPEYDGSTEDVFRFSIIEQGIWMMSHHGSPLLRVANGHPQLPRPRMSPSLFVDSMRRVFASVSDDNIRSIWRLAQTAVGQSKGTMLVVTTAAAQEAKRLAPQALAIEPQTIDSALLRSLTKIDGAVLLTPDGTCHAVGVILDGIATGVGDPGRGARYNSAVRYTAASSAPCLIVIVSEDGMIDVHPELAPRVRPEDVEQALYDLETIGGAEDVNLESFYAARERLRVFAFYLSESQCNRANQVVARVEQQRFQQTGMRLAVVPFAPDPRMNESFFSA</sequence>
<dbReference type="InterPro" id="IPR036888">
    <property type="entry name" value="DNA_integrity_DisA_N_sf"/>
</dbReference>
<reference evidence="2 3" key="1">
    <citation type="submission" date="2021-08" db="EMBL/GenBank/DDBJ databases">
        <title>Nocardioides bacterium WL0053 sp. nov., isolated from the sediment.</title>
        <authorList>
            <person name="Wang L."/>
            <person name="Zhang D."/>
            <person name="Zhang A."/>
        </authorList>
    </citation>
    <scope>NUCLEOTIDE SEQUENCE [LARGE SCALE GENOMIC DNA]</scope>
    <source>
        <strain evidence="2 3">WL0053</strain>
    </source>
</reference>
<dbReference type="Pfam" id="PF21752">
    <property type="entry name" value="DACNG"/>
    <property type="match status" value="1"/>
</dbReference>
<gene>
    <name evidence="2" type="ORF">K1X13_04625</name>
</gene>
<dbReference type="Pfam" id="PF02457">
    <property type="entry name" value="DAC"/>
    <property type="match status" value="1"/>
</dbReference>
<dbReference type="SUPFAM" id="SSF143597">
    <property type="entry name" value="YojJ-like"/>
    <property type="match status" value="1"/>
</dbReference>
<dbReference type="InterPro" id="IPR003390">
    <property type="entry name" value="DNA_integrity_scan_DisA_N"/>
</dbReference>
<evidence type="ECO:0000259" key="1">
    <source>
        <dbReference type="PROSITE" id="PS51794"/>
    </source>
</evidence>
<keyword evidence="3" id="KW-1185">Reference proteome</keyword>
<dbReference type="InterPro" id="IPR048555">
    <property type="entry name" value="DACNH"/>
</dbReference>
<proteinExistence type="predicted"/>
<dbReference type="InterPro" id="IPR048554">
    <property type="entry name" value="DACNG"/>
</dbReference>
<evidence type="ECO:0000313" key="3">
    <source>
        <dbReference type="Proteomes" id="UP000754710"/>
    </source>
</evidence>
<accession>A0ABS7RGD9</accession>
<dbReference type="Gene3D" id="3.40.1700.10">
    <property type="entry name" value="DNA integrity scanning protein, DisA, N-terminal domain"/>
    <property type="match status" value="1"/>
</dbReference>
<name>A0ABS7RGD9_9ACTN</name>
<feature type="domain" description="DAC" evidence="1">
    <location>
        <begin position="361"/>
        <end position="505"/>
    </location>
</feature>
<dbReference type="Proteomes" id="UP000754710">
    <property type="component" value="Unassembled WGS sequence"/>
</dbReference>
<dbReference type="EMBL" id="JAIEZQ010000001">
    <property type="protein sequence ID" value="MBY9074104.1"/>
    <property type="molecule type" value="Genomic_DNA"/>
</dbReference>
<dbReference type="Pfam" id="PF21750">
    <property type="entry name" value="DACNH"/>
    <property type="match status" value="1"/>
</dbReference>
<dbReference type="RefSeq" id="WP_221023819.1">
    <property type="nucleotide sequence ID" value="NZ_JAIEZQ010000001.1"/>
</dbReference>
<comment type="caution">
    <text evidence="2">The sequence shown here is derived from an EMBL/GenBank/DDBJ whole genome shotgun (WGS) entry which is preliminary data.</text>
</comment>